<comment type="similarity">
    <text evidence="1">Belongs to the 'GDSL' lipolytic enzyme family.</text>
</comment>
<sequence length="356" mass="40214">MATLRVFVVLVLFVLNIHHSHSENSTIFIFGDSLHDYGNTKYFLAVPFFQGNFHPYGLTFFNFPTGRISDGRFISDVIVRLSKSSRQTFVNAFRLSGDAVNFYVLGARGALIETKEELVMDLTTQGSYFTRVSRELRQQLGEDKARRLLSTAVYIFSVGANDYSNPINVTFPYSQQNILEFVIGNITTVIKGIYNEDGRKSILNLPALSCVTSLRPLVNGTTIEECVAAQASALARLHNITLSRSFQNLARQLSGFKYSIFNFYDILQEMIKYPSKYGFKEGSVACCGDGPYRGDYSCGGRRGIEEYKLCSDPGEYVFFESLHPSDKANEHFAQLMWNGTRDVIESYNLKQLFNLE</sequence>
<dbReference type="Gene3D" id="3.40.50.1110">
    <property type="entry name" value="SGNH hydrolase"/>
    <property type="match status" value="1"/>
</dbReference>
<protein>
    <submittedName>
        <fullName evidence="5">GDSL esterase/lipase 5</fullName>
    </submittedName>
</protein>
<organism evidence="4 5">
    <name type="scientific">Vigna radiata var. radiata</name>
    <name type="common">Mung bean</name>
    <name type="synonym">Phaseolus aureus</name>
    <dbReference type="NCBI Taxonomy" id="3916"/>
    <lineage>
        <taxon>Eukaryota</taxon>
        <taxon>Viridiplantae</taxon>
        <taxon>Streptophyta</taxon>
        <taxon>Embryophyta</taxon>
        <taxon>Tracheophyta</taxon>
        <taxon>Spermatophyta</taxon>
        <taxon>Magnoliopsida</taxon>
        <taxon>eudicotyledons</taxon>
        <taxon>Gunneridae</taxon>
        <taxon>Pentapetalae</taxon>
        <taxon>rosids</taxon>
        <taxon>fabids</taxon>
        <taxon>Fabales</taxon>
        <taxon>Fabaceae</taxon>
        <taxon>Papilionoideae</taxon>
        <taxon>50 kb inversion clade</taxon>
        <taxon>NPAAA clade</taxon>
        <taxon>indigoferoid/millettioid clade</taxon>
        <taxon>Phaseoleae</taxon>
        <taxon>Vigna</taxon>
    </lineage>
</organism>
<evidence type="ECO:0000313" key="5">
    <source>
        <dbReference type="RefSeq" id="XP_014515279.1"/>
    </source>
</evidence>
<reference evidence="4" key="1">
    <citation type="journal article" date="2014" name="Nat. Commun.">
        <title>Genome sequence of mungbean and insights into evolution within Vigna species.</title>
        <authorList>
            <person name="Kang Y.J."/>
            <person name="Kim S.K."/>
            <person name="Kim M.Y."/>
            <person name="Lestari P."/>
            <person name="Kim K.H."/>
            <person name="Ha B.K."/>
            <person name="Jun T.H."/>
            <person name="Hwang W.J."/>
            <person name="Lee T."/>
            <person name="Lee J."/>
            <person name="Shim S."/>
            <person name="Yoon M.Y."/>
            <person name="Jang Y.E."/>
            <person name="Han K.S."/>
            <person name="Taeprayoon P."/>
            <person name="Yoon N."/>
            <person name="Somta P."/>
            <person name="Tanya P."/>
            <person name="Kim K.S."/>
            <person name="Gwag J.G."/>
            <person name="Moon J.K."/>
            <person name="Lee Y.H."/>
            <person name="Park B.S."/>
            <person name="Bombarely A."/>
            <person name="Doyle J.J."/>
            <person name="Jackson S.A."/>
            <person name="Schafleitner R."/>
            <person name="Srinives P."/>
            <person name="Varshney R.K."/>
            <person name="Lee S.H."/>
        </authorList>
    </citation>
    <scope>NUCLEOTIDE SEQUENCE [LARGE SCALE GENOMIC DNA]</scope>
    <source>
        <strain evidence="4">cv. VC1973A</strain>
    </source>
</reference>
<accession>A0A1S3VAU8</accession>
<gene>
    <name evidence="5" type="primary">LOC106773104</name>
</gene>
<evidence type="ECO:0000256" key="2">
    <source>
        <dbReference type="ARBA" id="ARBA00022729"/>
    </source>
</evidence>
<dbReference type="InterPro" id="IPR001087">
    <property type="entry name" value="GDSL"/>
</dbReference>
<keyword evidence="2 3" id="KW-0732">Signal</keyword>
<dbReference type="Proteomes" id="UP000087766">
    <property type="component" value="Chromosome 9"/>
</dbReference>
<dbReference type="RefSeq" id="XP_014515279.1">
    <property type="nucleotide sequence ID" value="XM_014659793.2"/>
</dbReference>
<dbReference type="GeneID" id="106773104"/>
<dbReference type="GO" id="GO:0016298">
    <property type="term" value="F:lipase activity"/>
    <property type="evidence" value="ECO:0007669"/>
    <property type="project" value="TreeGrafter"/>
</dbReference>
<evidence type="ECO:0000313" key="4">
    <source>
        <dbReference type="Proteomes" id="UP000087766"/>
    </source>
</evidence>
<name>A0A1S3VAU8_VIGRR</name>
<feature type="chain" id="PRO_5010255643" evidence="3">
    <location>
        <begin position="23"/>
        <end position="356"/>
    </location>
</feature>
<dbReference type="Pfam" id="PF00657">
    <property type="entry name" value="Lipase_GDSL"/>
    <property type="match status" value="1"/>
</dbReference>
<feature type="signal peptide" evidence="3">
    <location>
        <begin position="1"/>
        <end position="22"/>
    </location>
</feature>
<evidence type="ECO:0000256" key="1">
    <source>
        <dbReference type="ARBA" id="ARBA00008668"/>
    </source>
</evidence>
<dbReference type="PANTHER" id="PTHR45966:SF34">
    <property type="entry name" value="GDSL-LIKE LIPASE_ACYLHYDROLASE"/>
    <property type="match status" value="1"/>
</dbReference>
<dbReference type="InterPro" id="IPR044552">
    <property type="entry name" value="GLIP1-5/GLL25"/>
</dbReference>
<dbReference type="OrthoDB" id="1600564at2759"/>
<dbReference type="InterPro" id="IPR036514">
    <property type="entry name" value="SGNH_hydro_sf"/>
</dbReference>
<proteinExistence type="inferred from homology"/>
<keyword evidence="4" id="KW-1185">Reference proteome</keyword>
<dbReference type="PANTHER" id="PTHR45966">
    <property type="entry name" value="GDSL-LIKE LIPASE/ACYLHYDROLASE"/>
    <property type="match status" value="1"/>
</dbReference>
<dbReference type="AlphaFoldDB" id="A0A1S3VAU8"/>
<reference evidence="5" key="2">
    <citation type="submission" date="2025-08" db="UniProtKB">
        <authorList>
            <consortium name="RefSeq"/>
        </authorList>
    </citation>
    <scope>IDENTIFICATION</scope>
    <source>
        <tissue evidence="5">Leaf</tissue>
    </source>
</reference>
<evidence type="ECO:0000256" key="3">
    <source>
        <dbReference type="SAM" id="SignalP"/>
    </source>
</evidence>
<dbReference type="KEGG" id="vra:106773104"/>